<evidence type="ECO:0000313" key="1">
    <source>
        <dbReference type="EMBL" id="MDR6224156.1"/>
    </source>
</evidence>
<organism evidence="1 2">
    <name type="scientific">Desmospora profundinema</name>
    <dbReference type="NCBI Taxonomy" id="1571184"/>
    <lineage>
        <taxon>Bacteria</taxon>
        <taxon>Bacillati</taxon>
        <taxon>Bacillota</taxon>
        <taxon>Bacilli</taxon>
        <taxon>Bacillales</taxon>
        <taxon>Thermoactinomycetaceae</taxon>
        <taxon>Desmospora</taxon>
    </lineage>
</organism>
<protein>
    <submittedName>
        <fullName evidence="1">Uncharacterized protein</fullName>
    </submittedName>
</protein>
<keyword evidence="2" id="KW-1185">Reference proteome</keyword>
<name>A0ABU1IHB2_9BACL</name>
<evidence type="ECO:0000313" key="2">
    <source>
        <dbReference type="Proteomes" id="UP001185012"/>
    </source>
</evidence>
<reference evidence="1 2" key="1">
    <citation type="submission" date="2023-07" db="EMBL/GenBank/DDBJ databases">
        <title>Genomic Encyclopedia of Type Strains, Phase IV (KMG-IV): sequencing the most valuable type-strain genomes for metagenomic binning, comparative biology and taxonomic classification.</title>
        <authorList>
            <person name="Goeker M."/>
        </authorList>
    </citation>
    <scope>NUCLEOTIDE SEQUENCE [LARGE SCALE GENOMIC DNA]</scope>
    <source>
        <strain evidence="1 2">DSM 45903</strain>
    </source>
</reference>
<comment type="caution">
    <text evidence="1">The sequence shown here is derived from an EMBL/GenBank/DDBJ whole genome shotgun (WGS) entry which is preliminary data.</text>
</comment>
<proteinExistence type="predicted"/>
<gene>
    <name evidence="1" type="ORF">JOE21_000144</name>
</gene>
<dbReference type="EMBL" id="JAVDQG010000001">
    <property type="protein sequence ID" value="MDR6224156.1"/>
    <property type="molecule type" value="Genomic_DNA"/>
</dbReference>
<dbReference type="Proteomes" id="UP001185012">
    <property type="component" value="Unassembled WGS sequence"/>
</dbReference>
<accession>A0ABU1IHB2</accession>
<sequence>MKTRSSRMQTRSSSRMRVTRTAGVNVPQISWLGGGLWKNIFKFWGFFQTCRRFWGACKKWWGPLSGFLAPGRLF</sequence>